<dbReference type="Pfam" id="PF00480">
    <property type="entry name" value="ROK"/>
    <property type="match status" value="1"/>
</dbReference>
<dbReference type="PANTHER" id="PTHR18964">
    <property type="entry name" value="ROK (REPRESSOR, ORF, KINASE) FAMILY"/>
    <property type="match status" value="1"/>
</dbReference>
<sequence>MNTAESTATTPLLRRLNMAAVLEYLMGVSAVTGSEVMTATGLSRPTVHAACDHLINLGWVVELDGRRPEGDGRPGRPARCYQFNAEAGYVLGIDLGEHKVSVMLADLRGEAVATATERSEPDDSAATRLATTRRAIRSASKTAGVESSQILAASIGVPAPVTPAGRLVASSDPEYLPGMADVDIVKGVRRGHHWPVLLENDANLAVLGERWKGVGVGVDNLIVILSGERLGAGLVLGGQLIRGFGGGAGELTFLELVEGIGDTHGIGAFARIQARDAVATLRKAKRGPSARSGDEDSRHPADALLALSQGDPARITGDLVTAAARAGDPVAVEILGRVAERMARVVGVMATMLNPQMVVIGGASAEALELIHDPIAQRLSAYTKQPPQLERTRLGDRGVLLGAVRLALDHVQTHVFDALN</sequence>
<dbReference type="STRING" id="1090615.SAMN04515671_1673"/>
<accession>A0A1H0LIJ9</accession>
<keyword evidence="3" id="KW-0808">Transferase</keyword>
<dbReference type="OrthoDB" id="37575at2"/>
<dbReference type="GO" id="GO:0016301">
    <property type="term" value="F:kinase activity"/>
    <property type="evidence" value="ECO:0007669"/>
    <property type="project" value="UniProtKB-KW"/>
</dbReference>
<name>A0A1H0LIJ9_9ACTN</name>
<evidence type="ECO:0000313" key="4">
    <source>
        <dbReference type="Proteomes" id="UP000198741"/>
    </source>
</evidence>
<dbReference type="PANTHER" id="PTHR18964:SF149">
    <property type="entry name" value="BIFUNCTIONAL UDP-N-ACETYLGLUCOSAMINE 2-EPIMERASE_N-ACETYLMANNOSAMINE KINASE"/>
    <property type="match status" value="1"/>
</dbReference>
<reference evidence="3 4" key="1">
    <citation type="submission" date="2016-10" db="EMBL/GenBank/DDBJ databases">
        <authorList>
            <person name="de Groot N.N."/>
        </authorList>
    </citation>
    <scope>NUCLEOTIDE SEQUENCE [LARGE SCALE GENOMIC DNA]</scope>
    <source>
        <strain evidence="4">P4-7,KCTC 19426,CECT 7604</strain>
    </source>
</reference>
<dbReference type="InterPro" id="IPR036388">
    <property type="entry name" value="WH-like_DNA-bd_sf"/>
</dbReference>
<dbReference type="RefSeq" id="WP_090475556.1">
    <property type="nucleotide sequence ID" value="NZ_LT629710.1"/>
</dbReference>
<evidence type="ECO:0000256" key="1">
    <source>
        <dbReference type="ARBA" id="ARBA00006479"/>
    </source>
</evidence>
<dbReference type="GO" id="GO:0003700">
    <property type="term" value="F:DNA-binding transcription factor activity"/>
    <property type="evidence" value="ECO:0007669"/>
    <property type="project" value="InterPro"/>
</dbReference>
<dbReference type="InterPro" id="IPR036390">
    <property type="entry name" value="WH_DNA-bd_sf"/>
</dbReference>
<evidence type="ECO:0000259" key="2">
    <source>
        <dbReference type="Pfam" id="PF12802"/>
    </source>
</evidence>
<keyword evidence="4" id="KW-1185">Reference proteome</keyword>
<dbReference type="InterPro" id="IPR043129">
    <property type="entry name" value="ATPase_NBD"/>
</dbReference>
<dbReference type="AlphaFoldDB" id="A0A1H0LIJ9"/>
<dbReference type="Proteomes" id="UP000198741">
    <property type="component" value="Chromosome I"/>
</dbReference>
<keyword evidence="3" id="KW-0418">Kinase</keyword>
<dbReference type="SUPFAM" id="SSF46785">
    <property type="entry name" value="Winged helix' DNA-binding domain"/>
    <property type="match status" value="1"/>
</dbReference>
<gene>
    <name evidence="3" type="ORF">SAMN04515671_1673</name>
</gene>
<protein>
    <submittedName>
        <fullName evidence="3">Sugar kinase of the NBD/HSP70 family, may contain an N-terminal HTH domain</fullName>
    </submittedName>
</protein>
<dbReference type="SUPFAM" id="SSF53067">
    <property type="entry name" value="Actin-like ATPase domain"/>
    <property type="match status" value="1"/>
</dbReference>
<proteinExistence type="inferred from homology"/>
<dbReference type="Gene3D" id="3.30.420.40">
    <property type="match status" value="2"/>
</dbReference>
<dbReference type="InterPro" id="IPR000835">
    <property type="entry name" value="HTH_MarR-typ"/>
</dbReference>
<evidence type="ECO:0000313" key="3">
    <source>
        <dbReference type="EMBL" id="SDO67760.1"/>
    </source>
</evidence>
<dbReference type="Gene3D" id="1.10.10.10">
    <property type="entry name" value="Winged helix-like DNA-binding domain superfamily/Winged helix DNA-binding domain"/>
    <property type="match status" value="1"/>
</dbReference>
<comment type="similarity">
    <text evidence="1">Belongs to the ROK (NagC/XylR) family.</text>
</comment>
<feature type="domain" description="HTH marR-type" evidence="2">
    <location>
        <begin position="20"/>
        <end position="73"/>
    </location>
</feature>
<dbReference type="EMBL" id="LT629710">
    <property type="protein sequence ID" value="SDO67760.1"/>
    <property type="molecule type" value="Genomic_DNA"/>
</dbReference>
<dbReference type="Pfam" id="PF12802">
    <property type="entry name" value="MarR_2"/>
    <property type="match status" value="1"/>
</dbReference>
<dbReference type="InterPro" id="IPR000600">
    <property type="entry name" value="ROK"/>
</dbReference>
<organism evidence="3 4">
    <name type="scientific">Nakamurella panacisegetis</name>
    <dbReference type="NCBI Taxonomy" id="1090615"/>
    <lineage>
        <taxon>Bacteria</taxon>
        <taxon>Bacillati</taxon>
        <taxon>Actinomycetota</taxon>
        <taxon>Actinomycetes</taxon>
        <taxon>Nakamurellales</taxon>
        <taxon>Nakamurellaceae</taxon>
        <taxon>Nakamurella</taxon>
    </lineage>
</organism>